<keyword evidence="8" id="KW-1185">Reference proteome</keyword>
<protein>
    <submittedName>
        <fullName evidence="7">FUSC family protein</fullName>
    </submittedName>
</protein>
<feature type="transmembrane region" description="Helical" evidence="5">
    <location>
        <begin position="102"/>
        <end position="120"/>
    </location>
</feature>
<evidence type="ECO:0000313" key="8">
    <source>
        <dbReference type="Proteomes" id="UP000243002"/>
    </source>
</evidence>
<dbReference type="OrthoDB" id="554071at2"/>
<comment type="caution">
    <text evidence="7">The sequence shown here is derived from an EMBL/GenBank/DDBJ whole genome shotgun (WGS) entry which is preliminary data.</text>
</comment>
<organism evidence="7 8">
    <name type="scientific">Cyanobium usitatum str. Tous</name>
    <dbReference type="NCBI Taxonomy" id="2116684"/>
    <lineage>
        <taxon>Bacteria</taxon>
        <taxon>Bacillati</taxon>
        <taxon>Cyanobacteriota</taxon>
        <taxon>Cyanophyceae</taxon>
        <taxon>Synechococcales</taxon>
        <taxon>Prochlorococcaceae</taxon>
        <taxon>Cyanobium</taxon>
    </lineage>
</organism>
<dbReference type="AlphaFoldDB" id="A0A2P7MSX7"/>
<gene>
    <name evidence="7" type="ORF">C7K55_10905</name>
</gene>
<feature type="transmembrane region" description="Helical" evidence="5">
    <location>
        <begin position="30"/>
        <end position="49"/>
    </location>
</feature>
<dbReference type="InterPro" id="IPR049453">
    <property type="entry name" value="Memb_transporter_dom"/>
</dbReference>
<evidence type="ECO:0000256" key="5">
    <source>
        <dbReference type="SAM" id="Phobius"/>
    </source>
</evidence>
<name>A0A2P7MSX7_9CYAN</name>
<feature type="transmembrane region" description="Helical" evidence="5">
    <location>
        <begin position="54"/>
        <end position="71"/>
    </location>
</feature>
<keyword evidence="2 5" id="KW-0812">Transmembrane</keyword>
<sequence>MINRNGLRTAFTAGLGNAFASLSGVGDSQYVSLAVLAVSTGTYGGALALGSQRLLGTALGSVLLLIGYEGLRGLPMPLALALTLGALRLLGGLLKLQVGYKVGGIVIVMGWLVHEGGLAAWIPLRFFWTCFGVLITLLALRLFWPARGLDSSLGQVATLLVQLQSCFRDLAARVDPTRSGPVAADPHRIGRYRALRNQLVAIRRQRPALLQELGSLPERHPATLLMANFEATASRLITLVGGLVREPPSLQDPQLVVQLHRAEAELLQAMAGQLGQWERQIRGRHGLPKPPDTGLQLPRSWQQLGQELNDPTANSASLERLERIASRLMLCRQAEQAISDGEANWAVILGRA</sequence>
<evidence type="ECO:0000259" key="6">
    <source>
        <dbReference type="Pfam" id="PF13515"/>
    </source>
</evidence>
<dbReference type="Proteomes" id="UP000243002">
    <property type="component" value="Unassembled WGS sequence"/>
</dbReference>
<feature type="transmembrane region" description="Helical" evidence="5">
    <location>
        <begin position="126"/>
        <end position="144"/>
    </location>
</feature>
<dbReference type="GO" id="GO:0016020">
    <property type="term" value="C:membrane"/>
    <property type="evidence" value="ECO:0007669"/>
    <property type="project" value="UniProtKB-SubCell"/>
</dbReference>
<dbReference type="Pfam" id="PF13515">
    <property type="entry name" value="FUSC_2"/>
    <property type="match status" value="1"/>
</dbReference>
<reference evidence="7 8" key="1">
    <citation type="journal article" date="2018" name="Environ. Microbiol.">
        <title>Ecological and genomic features of two widespread freshwater picocyanobacteria.</title>
        <authorList>
            <person name="Cabello-Yeves P.J."/>
            <person name="Picazo A."/>
            <person name="Camacho A."/>
            <person name="Callieri C."/>
            <person name="Rosselli R."/>
            <person name="Roda-Garcia J.J."/>
            <person name="Coutinho F.H."/>
            <person name="Rodriguez-Valera F."/>
        </authorList>
    </citation>
    <scope>NUCLEOTIDE SEQUENCE [LARGE SCALE GENOMIC DNA]</scope>
    <source>
        <strain evidence="7 8">Tous</strain>
    </source>
</reference>
<proteinExistence type="predicted"/>
<dbReference type="RefSeq" id="WP_106632761.1">
    <property type="nucleotide sequence ID" value="NZ_PXXO01000013.1"/>
</dbReference>
<evidence type="ECO:0000256" key="3">
    <source>
        <dbReference type="ARBA" id="ARBA00022989"/>
    </source>
</evidence>
<dbReference type="EMBL" id="PXXO01000013">
    <property type="protein sequence ID" value="PSJ04321.1"/>
    <property type="molecule type" value="Genomic_DNA"/>
</dbReference>
<evidence type="ECO:0000313" key="7">
    <source>
        <dbReference type="EMBL" id="PSJ04321.1"/>
    </source>
</evidence>
<evidence type="ECO:0000256" key="4">
    <source>
        <dbReference type="ARBA" id="ARBA00023136"/>
    </source>
</evidence>
<feature type="domain" description="Integral membrane bound transporter" evidence="6">
    <location>
        <begin position="18"/>
        <end position="138"/>
    </location>
</feature>
<keyword evidence="4 5" id="KW-0472">Membrane</keyword>
<evidence type="ECO:0000256" key="1">
    <source>
        <dbReference type="ARBA" id="ARBA00004141"/>
    </source>
</evidence>
<accession>A0A2P7MSX7</accession>
<evidence type="ECO:0000256" key="2">
    <source>
        <dbReference type="ARBA" id="ARBA00022692"/>
    </source>
</evidence>
<comment type="subcellular location">
    <subcellularLocation>
        <location evidence="1">Membrane</location>
        <topology evidence="1">Multi-pass membrane protein</topology>
    </subcellularLocation>
</comment>
<keyword evidence="3 5" id="KW-1133">Transmembrane helix</keyword>